<name>A0A1Y1Z6D0_9PLEO</name>
<dbReference type="PANTHER" id="PTHR24148:SF64">
    <property type="entry name" value="HETEROKARYON INCOMPATIBILITY DOMAIN-CONTAINING PROTEIN"/>
    <property type="match status" value="1"/>
</dbReference>
<dbReference type="OrthoDB" id="3553147at2759"/>
<keyword evidence="3" id="KW-1185">Reference proteome</keyword>
<organism evidence="2 3">
    <name type="scientific">Clohesyomyces aquaticus</name>
    <dbReference type="NCBI Taxonomy" id="1231657"/>
    <lineage>
        <taxon>Eukaryota</taxon>
        <taxon>Fungi</taxon>
        <taxon>Dikarya</taxon>
        <taxon>Ascomycota</taxon>
        <taxon>Pezizomycotina</taxon>
        <taxon>Dothideomycetes</taxon>
        <taxon>Pleosporomycetidae</taxon>
        <taxon>Pleosporales</taxon>
        <taxon>Lindgomycetaceae</taxon>
        <taxon>Clohesyomyces</taxon>
    </lineage>
</organism>
<proteinExistence type="predicted"/>
<dbReference type="EMBL" id="MCFA01000122">
    <property type="protein sequence ID" value="ORY05811.1"/>
    <property type="molecule type" value="Genomic_DNA"/>
</dbReference>
<dbReference type="Pfam" id="PF26639">
    <property type="entry name" value="Het-6_barrel"/>
    <property type="match status" value="1"/>
</dbReference>
<dbReference type="InterPro" id="IPR052895">
    <property type="entry name" value="HetReg/Transcr_Mod"/>
</dbReference>
<protein>
    <submittedName>
        <fullName evidence="2">Heterokaryon incompatibility protein-domain-containing protein</fullName>
    </submittedName>
</protein>
<dbReference type="Proteomes" id="UP000193144">
    <property type="component" value="Unassembled WGS sequence"/>
</dbReference>
<dbReference type="Pfam" id="PF06985">
    <property type="entry name" value="HET"/>
    <property type="match status" value="1"/>
</dbReference>
<dbReference type="STRING" id="1231657.A0A1Y1Z6D0"/>
<reference evidence="2 3" key="1">
    <citation type="submission" date="2016-07" db="EMBL/GenBank/DDBJ databases">
        <title>Pervasive Adenine N6-methylation of Active Genes in Fungi.</title>
        <authorList>
            <consortium name="DOE Joint Genome Institute"/>
            <person name="Mondo S.J."/>
            <person name="Dannebaum R.O."/>
            <person name="Kuo R.C."/>
            <person name="Labutti K."/>
            <person name="Haridas S."/>
            <person name="Kuo A."/>
            <person name="Salamov A."/>
            <person name="Ahrendt S.R."/>
            <person name="Lipzen A."/>
            <person name="Sullivan W."/>
            <person name="Andreopoulos W.B."/>
            <person name="Clum A."/>
            <person name="Lindquist E."/>
            <person name="Daum C."/>
            <person name="Ramamoorthy G.K."/>
            <person name="Gryganskyi A."/>
            <person name="Culley D."/>
            <person name="Magnuson J.K."/>
            <person name="James T.Y."/>
            <person name="O'Malley M.A."/>
            <person name="Stajich J.E."/>
            <person name="Spatafora J.W."/>
            <person name="Visel A."/>
            <person name="Grigoriev I.V."/>
        </authorList>
    </citation>
    <scope>NUCLEOTIDE SEQUENCE [LARGE SCALE GENOMIC DNA]</scope>
    <source>
        <strain evidence="2 3">CBS 115471</strain>
    </source>
</reference>
<evidence type="ECO:0000259" key="1">
    <source>
        <dbReference type="Pfam" id="PF06985"/>
    </source>
</evidence>
<feature type="domain" description="Heterokaryon incompatibility" evidence="1">
    <location>
        <begin position="70"/>
        <end position="227"/>
    </location>
</feature>
<dbReference type="PANTHER" id="PTHR24148">
    <property type="entry name" value="ANKYRIN REPEAT DOMAIN-CONTAINING PROTEIN 39 HOMOLOG-RELATED"/>
    <property type="match status" value="1"/>
</dbReference>
<dbReference type="InterPro" id="IPR010730">
    <property type="entry name" value="HET"/>
</dbReference>
<accession>A0A1Y1Z6D0</accession>
<comment type="caution">
    <text evidence="2">The sequence shown here is derived from an EMBL/GenBank/DDBJ whole genome shotgun (WGS) entry which is preliminary data.</text>
</comment>
<gene>
    <name evidence="2" type="ORF">BCR34DRAFT_571740</name>
</gene>
<evidence type="ECO:0000313" key="2">
    <source>
        <dbReference type="EMBL" id="ORY05811.1"/>
    </source>
</evidence>
<sequence length="659" mass="75674">MRAQPGSPPSPLMTEEGSQPVHIESSAHFLYQYRELSKGQIRLLRLLPGRKGDPVRCEMFPALLSKPQPYEAISYVWGDPTITDQIQCDGGRINITANLQDVLVRLRYMDKARILWADAICIDQGNTHEKSEQVGLMGLIYWNASRVNIWLGKDEVQGVFSAAVAIALIKEIVALRESNLKKHKVWNKVPRYTSKEVVESQEGQQAWEAVSQLFERPYFKRVWVVQEVGLADEATFYCGESTFSRLELDKFVDWLSYSGEVVLQFYHINLRQYHIMNDFWKVTRGNTRLELGSDPTYKLTHNFMAVLDSVRGLHCTDPRDAIYAFLGHPSAFKISLLDSSPYMWYPRNFIDRKTVIDADYDKELPELYYEVATSILLKYDLGPTMFHYVAHNADSIDDDFPSWVPRWDVHGVPRGFRDDEDINCKASRETTHEPYQIEDICDLKIRAVRIDAASFTFAFPAADCFPMFNNIFIYRDNTMRDRDLNPIEDLLKHFDAWNATLPIPVSNTYRHDIISVSQTLTAGLVDGLDPPQHLANFAAYRLQKASVWGPDLSDFIKADLESQAEYGKADQYFVELQSACSNRAFFCTKEGYIGLGPVIMEEGDQCWVPKGSSVPIVLRRVEEEEKRYKILGLAYIHGIMREEAVKEVREEDWESIVLC</sequence>
<dbReference type="AlphaFoldDB" id="A0A1Y1Z6D0"/>
<evidence type="ECO:0000313" key="3">
    <source>
        <dbReference type="Proteomes" id="UP000193144"/>
    </source>
</evidence>